<proteinExistence type="predicted"/>
<evidence type="ECO:0008006" key="2">
    <source>
        <dbReference type="Google" id="ProtNLM"/>
    </source>
</evidence>
<dbReference type="InterPro" id="IPR005077">
    <property type="entry name" value="Peptidase_C11"/>
</dbReference>
<dbReference type="Gene3D" id="3.40.50.11970">
    <property type="match status" value="1"/>
</dbReference>
<evidence type="ECO:0000313" key="1">
    <source>
        <dbReference type="EMBL" id="HDQ98924.1"/>
    </source>
</evidence>
<gene>
    <name evidence="1" type="ORF">ENN51_01360</name>
</gene>
<sequence length="736" mass="80489">MRLPNKAGRSQERPAPCRAGTAVLLLALFLPAFAAEWTVGIYMAADNSLNDQAYADIAEMMEIGSTSEVNIVVQVDQVARDSNPGGRRLYIRKDGADRLADLGPINMADTATLADFGRFLARQYPARNYFIILWDHGTGWSEGYGRQRPGRGGGAGPGAGIQAIFIDESHGAMMGVAGGELGAALRAVRQALGRRIRVLALDACLMGMVEVAAEVMESADYLLASEGLMPLGGLPYDELLGLLVARPTSTPAEFLPRMCDAFVAAHPGRDVSLAATDLRQLERVLPVLRRRLEEIDPADPELAEARVRVLTFPKETRPPSASDAHVDFLQLWNLAPNAAGTELALALAPLVTARSAAGARAGSRGLAGWFPASWLGFKSRFRPYLKLAWSDSVPWPQFLNAWYGRDDVKPARPEITGHRLGGRGDIRLGWTPAADLAPVTYELWEAESLAGVFSDDGDDTGNWSAIGWTSSPLRYRSPPRAFFSGTGPNIDHQLQLAAPLALPEGGLLSLYARHDTEEYEEPGRGILRNTCLIEWCEGPSWQWRPLDSLYGAAPDWRELRYRLPASPGLYLRFRYRTGARDLRAGVFLDDIRVIAFGRSRPIAAGIPDTSFYLFNLPHSAYNYFVTATDSWGNVSAASQLYPVAVEKLAEPVTRPAPFSGPCELRLDLPPGKKADVRIFTISGTLVRRFHDVEDPAIQWDGRNAHGRDLADGLYLVVVTGDGFRTMGRIARVSRQD</sequence>
<dbReference type="Gene3D" id="2.60.40.4070">
    <property type="match status" value="1"/>
</dbReference>
<accession>A0A7V0T472</accession>
<protein>
    <recommendedName>
        <fullName evidence="2">T9SS type A sorting domain-containing protein</fullName>
    </recommendedName>
</protein>
<dbReference type="Pfam" id="PF03415">
    <property type="entry name" value="Peptidase_C11"/>
    <property type="match status" value="1"/>
</dbReference>
<reference evidence="1" key="1">
    <citation type="journal article" date="2020" name="mSystems">
        <title>Genome- and Community-Level Interaction Insights into Carbon Utilization and Element Cycling Functions of Hydrothermarchaeota in Hydrothermal Sediment.</title>
        <authorList>
            <person name="Zhou Z."/>
            <person name="Liu Y."/>
            <person name="Xu W."/>
            <person name="Pan J."/>
            <person name="Luo Z.H."/>
            <person name="Li M."/>
        </authorList>
    </citation>
    <scope>NUCLEOTIDE SEQUENCE [LARGE SCALE GENOMIC DNA]</scope>
    <source>
        <strain evidence="1">SpSt-1182</strain>
    </source>
</reference>
<dbReference type="EMBL" id="DSBX01000049">
    <property type="protein sequence ID" value="HDQ98924.1"/>
    <property type="molecule type" value="Genomic_DNA"/>
</dbReference>
<dbReference type="AlphaFoldDB" id="A0A7V0T472"/>
<dbReference type="PANTHER" id="PTHR37835:SF1">
    <property type="entry name" value="ALPHA-CLOSTRIPAIN"/>
    <property type="match status" value="1"/>
</dbReference>
<dbReference type="Proteomes" id="UP000885672">
    <property type="component" value="Unassembled WGS sequence"/>
</dbReference>
<comment type="caution">
    <text evidence="1">The sequence shown here is derived from an EMBL/GenBank/DDBJ whole genome shotgun (WGS) entry which is preliminary data.</text>
</comment>
<name>A0A7V0T472_UNCW3</name>
<organism evidence="1">
    <name type="scientific">candidate division WOR-3 bacterium</name>
    <dbReference type="NCBI Taxonomy" id="2052148"/>
    <lineage>
        <taxon>Bacteria</taxon>
        <taxon>Bacteria division WOR-3</taxon>
    </lineage>
</organism>
<dbReference type="PANTHER" id="PTHR37835">
    <property type="entry name" value="ALPHA-CLOSTRIPAIN"/>
    <property type="match status" value="1"/>
</dbReference>